<keyword evidence="2" id="KW-0132">Cell division</keyword>
<comment type="caution">
    <text evidence="5">The sequence shown here is derived from an EMBL/GenBank/DDBJ whole genome shotgun (WGS) entry which is preliminary data.</text>
</comment>
<sequence length="183" mass="20458">MDLHSQIESILFVASKPLSARQIAKALRQKTADVELALEDLKAKYNQPASGLRILHEGENYQMATNPDNSAAIDLFIKDEAAGELTKPQLETLTVIAYRGPITRPELEQIRGVNCAIILRNLLMRGLIDEHEDEKKVLPVYSLSMEAVRHLGVNSASELPDYSTLHKHEHLENALQNVEARSK</sequence>
<dbReference type="PIRSF" id="PIRSF019345">
    <property type="entry name" value="ScpB"/>
    <property type="match status" value="1"/>
</dbReference>
<dbReference type="Gene3D" id="1.10.10.10">
    <property type="entry name" value="Winged helix-like DNA-binding domain superfamily/Winged helix DNA-binding domain"/>
    <property type="match status" value="2"/>
</dbReference>
<dbReference type="Proteomes" id="UP000178347">
    <property type="component" value="Unassembled WGS sequence"/>
</dbReference>
<dbReference type="PANTHER" id="PTHR34298:SF2">
    <property type="entry name" value="SEGREGATION AND CONDENSATION PROTEIN B"/>
    <property type="match status" value="1"/>
</dbReference>
<keyword evidence="3" id="KW-0159">Chromosome partition</keyword>
<name>A0A1F6MRC6_9BACT</name>
<evidence type="ECO:0000313" key="6">
    <source>
        <dbReference type="Proteomes" id="UP000178347"/>
    </source>
</evidence>
<evidence type="ECO:0000256" key="2">
    <source>
        <dbReference type="ARBA" id="ARBA00022618"/>
    </source>
</evidence>
<keyword evidence="4" id="KW-0131">Cell cycle</keyword>
<dbReference type="SUPFAM" id="SSF46785">
    <property type="entry name" value="Winged helix' DNA-binding domain"/>
    <property type="match status" value="2"/>
</dbReference>
<evidence type="ECO:0000256" key="1">
    <source>
        <dbReference type="ARBA" id="ARBA00022490"/>
    </source>
</evidence>
<accession>A0A1F6MRC6</accession>
<dbReference type="AlphaFoldDB" id="A0A1F6MRC6"/>
<dbReference type="GO" id="GO:0051301">
    <property type="term" value="P:cell division"/>
    <property type="evidence" value="ECO:0007669"/>
    <property type="project" value="UniProtKB-KW"/>
</dbReference>
<evidence type="ECO:0000313" key="5">
    <source>
        <dbReference type="EMBL" id="OGH74201.1"/>
    </source>
</evidence>
<reference evidence="5 6" key="1">
    <citation type="journal article" date="2016" name="Nat. Commun.">
        <title>Thousands of microbial genomes shed light on interconnected biogeochemical processes in an aquifer system.</title>
        <authorList>
            <person name="Anantharaman K."/>
            <person name="Brown C.T."/>
            <person name="Hug L.A."/>
            <person name="Sharon I."/>
            <person name="Castelle C.J."/>
            <person name="Probst A.J."/>
            <person name="Thomas B.C."/>
            <person name="Singh A."/>
            <person name="Wilkins M.J."/>
            <person name="Karaoz U."/>
            <person name="Brodie E.L."/>
            <person name="Williams K.H."/>
            <person name="Hubbard S.S."/>
            <person name="Banfield J.F."/>
        </authorList>
    </citation>
    <scope>NUCLEOTIDE SEQUENCE [LARGE SCALE GENOMIC DNA]</scope>
</reference>
<organism evidence="5 6">
    <name type="scientific">Candidatus Magasanikbacteria bacterium RIFCSPLOWO2_12_FULL_43_12</name>
    <dbReference type="NCBI Taxonomy" id="1798692"/>
    <lineage>
        <taxon>Bacteria</taxon>
        <taxon>Candidatus Magasanikiibacteriota</taxon>
    </lineage>
</organism>
<gene>
    <name evidence="5" type="ORF">A3G00_02235</name>
</gene>
<dbReference type="STRING" id="1798692.A3G00_02235"/>
<dbReference type="InterPro" id="IPR005234">
    <property type="entry name" value="ScpB_csome_segregation"/>
</dbReference>
<proteinExistence type="predicted"/>
<dbReference type="EMBL" id="MFQN01000023">
    <property type="protein sequence ID" value="OGH74201.1"/>
    <property type="molecule type" value="Genomic_DNA"/>
</dbReference>
<dbReference type="Pfam" id="PF04079">
    <property type="entry name" value="SMC_ScpB"/>
    <property type="match status" value="1"/>
</dbReference>
<dbReference type="PANTHER" id="PTHR34298">
    <property type="entry name" value="SEGREGATION AND CONDENSATION PROTEIN B"/>
    <property type="match status" value="1"/>
</dbReference>
<dbReference type="NCBIfam" id="TIGR00281">
    <property type="entry name" value="SMC-Scp complex subunit ScpB"/>
    <property type="match status" value="1"/>
</dbReference>
<dbReference type="GO" id="GO:0051304">
    <property type="term" value="P:chromosome separation"/>
    <property type="evidence" value="ECO:0007669"/>
    <property type="project" value="InterPro"/>
</dbReference>
<dbReference type="InterPro" id="IPR036388">
    <property type="entry name" value="WH-like_DNA-bd_sf"/>
</dbReference>
<evidence type="ECO:0000256" key="3">
    <source>
        <dbReference type="ARBA" id="ARBA00022829"/>
    </source>
</evidence>
<keyword evidence="1" id="KW-0963">Cytoplasm</keyword>
<protein>
    <submittedName>
        <fullName evidence="5">SMC-Scp complex subunit ScpB</fullName>
    </submittedName>
</protein>
<evidence type="ECO:0000256" key="4">
    <source>
        <dbReference type="ARBA" id="ARBA00023306"/>
    </source>
</evidence>
<dbReference type="InterPro" id="IPR036390">
    <property type="entry name" value="WH_DNA-bd_sf"/>
</dbReference>